<dbReference type="InterPro" id="IPR003010">
    <property type="entry name" value="C-N_Hydrolase"/>
</dbReference>
<dbReference type="AlphaFoldDB" id="X1E0Z3"/>
<feature type="domain" description="CN hydrolase" evidence="2">
    <location>
        <begin position="1"/>
        <end position="225"/>
    </location>
</feature>
<sequence>MRIGFFQFKPEFARKTRNVEYIQKALAGTESDLIVLPELSTSGYLFTSRDEVEEAAETLDGPSVGVLQGTAREMGIHIILGLPEWTEEGIYNSAVLIRPDGSVGIYRKVHLFNEEKLYFKAGNLGFPVFEIKGVRVGLLVCFDHMFPEAARTLALQGVQIICHPSNLVLPEYGQLTTRVRSMENRLYWILANRWGTEARGGKKLSYTGLQPDYGTGRQDPGPGAC</sequence>
<dbReference type="PANTHER" id="PTHR43674">
    <property type="entry name" value="NITRILASE C965.09-RELATED"/>
    <property type="match status" value="1"/>
</dbReference>
<keyword evidence="1" id="KW-0378">Hydrolase</keyword>
<dbReference type="PROSITE" id="PS50263">
    <property type="entry name" value="CN_HYDROLASE"/>
    <property type="match status" value="1"/>
</dbReference>
<dbReference type="SUPFAM" id="SSF56317">
    <property type="entry name" value="Carbon-nitrogen hydrolase"/>
    <property type="match status" value="1"/>
</dbReference>
<dbReference type="Pfam" id="PF00795">
    <property type="entry name" value="CN_hydrolase"/>
    <property type="match status" value="1"/>
</dbReference>
<name>X1E0Z3_9ZZZZ</name>
<dbReference type="InterPro" id="IPR036526">
    <property type="entry name" value="C-N_Hydrolase_sf"/>
</dbReference>
<accession>X1E0Z3</accession>
<reference evidence="3" key="1">
    <citation type="journal article" date="2014" name="Front. Microbiol.">
        <title>High frequency of phylogenetically diverse reductive dehalogenase-homologous genes in deep subseafloor sedimentary metagenomes.</title>
        <authorList>
            <person name="Kawai M."/>
            <person name="Futagami T."/>
            <person name="Toyoda A."/>
            <person name="Takaki Y."/>
            <person name="Nishi S."/>
            <person name="Hori S."/>
            <person name="Arai W."/>
            <person name="Tsubouchi T."/>
            <person name="Morono Y."/>
            <person name="Uchiyama I."/>
            <person name="Ito T."/>
            <person name="Fujiyama A."/>
            <person name="Inagaki F."/>
            <person name="Takami H."/>
        </authorList>
    </citation>
    <scope>NUCLEOTIDE SEQUENCE</scope>
    <source>
        <strain evidence="3">Expedition CK06-06</strain>
    </source>
</reference>
<gene>
    <name evidence="3" type="ORF">S03H2_09731</name>
</gene>
<protein>
    <recommendedName>
        <fullName evidence="2">CN hydrolase domain-containing protein</fullName>
    </recommendedName>
</protein>
<evidence type="ECO:0000313" key="3">
    <source>
        <dbReference type="EMBL" id="GAH26202.1"/>
    </source>
</evidence>
<evidence type="ECO:0000256" key="1">
    <source>
        <dbReference type="ARBA" id="ARBA00022801"/>
    </source>
</evidence>
<proteinExistence type="predicted"/>
<dbReference type="InterPro" id="IPR050345">
    <property type="entry name" value="Aliph_Amidase/BUP"/>
</dbReference>
<dbReference type="EMBL" id="BARU01005066">
    <property type="protein sequence ID" value="GAH26202.1"/>
    <property type="molecule type" value="Genomic_DNA"/>
</dbReference>
<evidence type="ECO:0000259" key="2">
    <source>
        <dbReference type="PROSITE" id="PS50263"/>
    </source>
</evidence>
<dbReference type="PANTHER" id="PTHR43674:SF2">
    <property type="entry name" value="BETA-UREIDOPROPIONASE"/>
    <property type="match status" value="1"/>
</dbReference>
<dbReference type="GO" id="GO:0016811">
    <property type="term" value="F:hydrolase activity, acting on carbon-nitrogen (but not peptide) bonds, in linear amides"/>
    <property type="evidence" value="ECO:0007669"/>
    <property type="project" value="TreeGrafter"/>
</dbReference>
<organism evidence="3">
    <name type="scientific">marine sediment metagenome</name>
    <dbReference type="NCBI Taxonomy" id="412755"/>
    <lineage>
        <taxon>unclassified sequences</taxon>
        <taxon>metagenomes</taxon>
        <taxon>ecological metagenomes</taxon>
    </lineage>
</organism>
<comment type="caution">
    <text evidence="3">The sequence shown here is derived from an EMBL/GenBank/DDBJ whole genome shotgun (WGS) entry which is preliminary data.</text>
</comment>
<dbReference type="Gene3D" id="3.60.110.10">
    <property type="entry name" value="Carbon-nitrogen hydrolase"/>
    <property type="match status" value="1"/>
</dbReference>